<name>A0A2T3HKB3_9SPHI</name>
<evidence type="ECO:0000313" key="1">
    <source>
        <dbReference type="EMBL" id="PST82859.1"/>
    </source>
</evidence>
<dbReference type="AlphaFoldDB" id="A0A2T3HKB3"/>
<comment type="caution">
    <text evidence="1">The sequence shown here is derived from an EMBL/GenBank/DDBJ whole genome shotgun (WGS) entry which is preliminary data.</text>
</comment>
<organism evidence="1 2">
    <name type="scientific">Pedobacter yulinensis</name>
    <dbReference type="NCBI Taxonomy" id="2126353"/>
    <lineage>
        <taxon>Bacteria</taxon>
        <taxon>Pseudomonadati</taxon>
        <taxon>Bacteroidota</taxon>
        <taxon>Sphingobacteriia</taxon>
        <taxon>Sphingobacteriales</taxon>
        <taxon>Sphingobacteriaceae</taxon>
        <taxon>Pedobacter</taxon>
    </lineage>
</organism>
<dbReference type="RefSeq" id="WP_107215117.1">
    <property type="nucleotide sequence ID" value="NZ_KZ686269.1"/>
</dbReference>
<dbReference type="OrthoDB" id="9942675at2"/>
<keyword evidence="2" id="KW-1185">Reference proteome</keyword>
<reference evidence="1 2" key="1">
    <citation type="submission" date="2018-03" db="EMBL/GenBank/DDBJ databases">
        <authorList>
            <person name="Keele B.F."/>
        </authorList>
    </citation>
    <scope>NUCLEOTIDE SEQUENCE [LARGE SCALE GENOMIC DNA]</scope>
    <source>
        <strain evidence="1 2">YL28-9</strain>
    </source>
</reference>
<evidence type="ECO:0000313" key="2">
    <source>
        <dbReference type="Proteomes" id="UP000240912"/>
    </source>
</evidence>
<dbReference type="Proteomes" id="UP000240912">
    <property type="component" value="Unassembled WGS sequence"/>
</dbReference>
<sequence length="110" mass="12469">MNLYGKIALTLLPAFWHFQTQDNEKSSLLSRKLSFTVHRLETLESVLNRVEVDLGTRIGYSARQLSSFTAKAAVYKDTPVKTILDQQFAGKSLSYRLHGNQLQIVAVEKQ</sequence>
<proteinExistence type="predicted"/>
<dbReference type="EMBL" id="PYLS01000005">
    <property type="protein sequence ID" value="PST82859.1"/>
    <property type="molecule type" value="Genomic_DNA"/>
</dbReference>
<gene>
    <name evidence="1" type="ORF">C7T94_09485</name>
</gene>
<accession>A0A2T3HKB3</accession>
<protein>
    <submittedName>
        <fullName evidence="1">Uncharacterized protein</fullName>
    </submittedName>
</protein>